<name>A0A3B0XI30_9ZZZZ</name>
<sequence>MAMNFKNGLAQVTHKDKREAYINQSAEFVWLNK</sequence>
<evidence type="ECO:0000313" key="1">
    <source>
        <dbReference type="EMBL" id="VAW63893.1"/>
    </source>
</evidence>
<protein>
    <submittedName>
        <fullName evidence="1">Uncharacterized protein</fullName>
    </submittedName>
</protein>
<proteinExistence type="predicted"/>
<dbReference type="EMBL" id="UOFI01000050">
    <property type="protein sequence ID" value="VAW63893.1"/>
    <property type="molecule type" value="Genomic_DNA"/>
</dbReference>
<dbReference type="AlphaFoldDB" id="A0A3B0XI30"/>
<organism evidence="1">
    <name type="scientific">hydrothermal vent metagenome</name>
    <dbReference type="NCBI Taxonomy" id="652676"/>
    <lineage>
        <taxon>unclassified sequences</taxon>
        <taxon>metagenomes</taxon>
        <taxon>ecological metagenomes</taxon>
    </lineage>
</organism>
<gene>
    <name evidence="1" type="ORF">MNBD_GAMMA09-1140</name>
</gene>
<accession>A0A3B0XI30</accession>
<reference evidence="1" key="1">
    <citation type="submission" date="2018-06" db="EMBL/GenBank/DDBJ databases">
        <authorList>
            <person name="Zhirakovskaya E."/>
        </authorList>
    </citation>
    <scope>NUCLEOTIDE SEQUENCE</scope>
</reference>